<keyword evidence="3" id="KW-1185">Reference proteome</keyword>
<dbReference type="EMBL" id="WNTK01002714">
    <property type="protein sequence ID" value="KAG9465750.1"/>
    <property type="molecule type" value="Genomic_DNA"/>
</dbReference>
<dbReference type="InterPro" id="IPR037518">
    <property type="entry name" value="MPN"/>
</dbReference>
<name>A0A8J6BL38_ELECQ</name>
<accession>A0A8J6BL38</accession>
<evidence type="ECO:0000313" key="2">
    <source>
        <dbReference type="EMBL" id="KAG9465750.1"/>
    </source>
</evidence>
<comment type="caution">
    <text evidence="2">The sequence shown here is derived from an EMBL/GenBank/DDBJ whole genome shotgun (WGS) entry which is preliminary data.</text>
</comment>
<dbReference type="Gene3D" id="3.40.140.10">
    <property type="entry name" value="Cytidine Deaminase, domain 2"/>
    <property type="match status" value="1"/>
</dbReference>
<dbReference type="GO" id="GO:0008237">
    <property type="term" value="F:metallopeptidase activity"/>
    <property type="evidence" value="ECO:0007669"/>
    <property type="project" value="InterPro"/>
</dbReference>
<sequence>MAVQAVHIEGDAFLVCVAHSLSTEREEVMGLCIGETARKVAKNGHNKPNVILVALTWASCSLTPLHRLSEITGRPMRVVGWYHSHPHITVWPSHVDVRTQAMYQMMDVGFVGLIFSCFIEDKNTKVSLSIWTDRREKLQSLDEILVHTVPCNPLRPPLQQLFCSFILAVIIH</sequence>
<dbReference type="AlphaFoldDB" id="A0A8J6BL38"/>
<dbReference type="InterPro" id="IPR050242">
    <property type="entry name" value="JAMM_MPN+_peptidase_M67A"/>
</dbReference>
<dbReference type="InterPro" id="IPR000555">
    <property type="entry name" value="JAMM/MPN+_dom"/>
</dbReference>
<organism evidence="2 3">
    <name type="scientific">Eleutherodactylus coqui</name>
    <name type="common">Puerto Rican coqui</name>
    <dbReference type="NCBI Taxonomy" id="57060"/>
    <lineage>
        <taxon>Eukaryota</taxon>
        <taxon>Metazoa</taxon>
        <taxon>Chordata</taxon>
        <taxon>Craniata</taxon>
        <taxon>Vertebrata</taxon>
        <taxon>Euteleostomi</taxon>
        <taxon>Amphibia</taxon>
        <taxon>Batrachia</taxon>
        <taxon>Anura</taxon>
        <taxon>Neobatrachia</taxon>
        <taxon>Hyloidea</taxon>
        <taxon>Eleutherodactylidae</taxon>
        <taxon>Eleutherodactylinae</taxon>
        <taxon>Eleutherodactylus</taxon>
        <taxon>Eleutherodactylus</taxon>
    </lineage>
</organism>
<evidence type="ECO:0000313" key="3">
    <source>
        <dbReference type="Proteomes" id="UP000770717"/>
    </source>
</evidence>
<dbReference type="PROSITE" id="PS50249">
    <property type="entry name" value="MPN"/>
    <property type="match status" value="1"/>
</dbReference>
<gene>
    <name evidence="2" type="ORF">GDO78_017793</name>
</gene>
<dbReference type="PANTHER" id="PTHR10410">
    <property type="entry name" value="EUKARYOTIC TRANSLATION INITIATION FACTOR 3 -RELATED"/>
    <property type="match status" value="1"/>
</dbReference>
<dbReference type="SMART" id="SM00232">
    <property type="entry name" value="JAB_MPN"/>
    <property type="match status" value="1"/>
</dbReference>
<dbReference type="Pfam" id="PF01398">
    <property type="entry name" value="JAB"/>
    <property type="match status" value="2"/>
</dbReference>
<feature type="domain" description="MPN" evidence="1">
    <location>
        <begin position="6"/>
        <end position="134"/>
    </location>
</feature>
<reference evidence="2" key="1">
    <citation type="thesis" date="2020" institute="ProQuest LLC" country="789 East Eisenhower Parkway, Ann Arbor, MI, USA">
        <title>Comparative Genomics and Chromosome Evolution.</title>
        <authorList>
            <person name="Mudd A.B."/>
        </authorList>
    </citation>
    <scope>NUCLEOTIDE SEQUENCE</scope>
    <source>
        <strain evidence="2">HN-11 Male</strain>
        <tissue evidence="2">Kidney and liver</tissue>
    </source>
</reference>
<dbReference type="Proteomes" id="UP000770717">
    <property type="component" value="Unassembled WGS sequence"/>
</dbReference>
<dbReference type="OrthoDB" id="446074at2759"/>
<dbReference type="SUPFAM" id="SSF102712">
    <property type="entry name" value="JAB1/MPN domain"/>
    <property type="match status" value="1"/>
</dbReference>
<protein>
    <recommendedName>
        <fullName evidence="1">MPN domain-containing protein</fullName>
    </recommendedName>
</protein>
<proteinExistence type="predicted"/>
<evidence type="ECO:0000259" key="1">
    <source>
        <dbReference type="PROSITE" id="PS50249"/>
    </source>
</evidence>